<evidence type="ECO:0000313" key="2">
    <source>
        <dbReference type="Proteomes" id="UP000827092"/>
    </source>
</evidence>
<accession>A0AAV6VN42</accession>
<proteinExistence type="predicted"/>
<dbReference type="EMBL" id="JAFNEN010000055">
    <property type="protein sequence ID" value="KAG8197453.1"/>
    <property type="molecule type" value="Genomic_DNA"/>
</dbReference>
<reference evidence="1 2" key="1">
    <citation type="journal article" date="2022" name="Nat. Ecol. Evol.">
        <title>A masculinizing supergene underlies an exaggerated male reproductive morph in a spider.</title>
        <authorList>
            <person name="Hendrickx F."/>
            <person name="De Corte Z."/>
            <person name="Sonet G."/>
            <person name="Van Belleghem S.M."/>
            <person name="Kostlbacher S."/>
            <person name="Vangestel C."/>
        </authorList>
    </citation>
    <scope>NUCLEOTIDE SEQUENCE [LARGE SCALE GENOMIC DNA]</scope>
    <source>
        <strain evidence="1">W744_W776</strain>
    </source>
</reference>
<keyword evidence="2" id="KW-1185">Reference proteome</keyword>
<sequence length="99" mass="11427">MRTCRPTSTKKIPITLRIRVLQNEARILMSRGSMKYLLCDTGRVKEGMTQVEPDLSGGGDVNKQLRYRKMEYEMSHLVWGSDLQLKLVKCFVDAEFCLL</sequence>
<name>A0AAV6VN42_9ARAC</name>
<protein>
    <submittedName>
        <fullName evidence="1">Uncharacterized protein</fullName>
    </submittedName>
</protein>
<dbReference type="AlphaFoldDB" id="A0AAV6VN42"/>
<comment type="caution">
    <text evidence="1">The sequence shown here is derived from an EMBL/GenBank/DDBJ whole genome shotgun (WGS) entry which is preliminary data.</text>
</comment>
<dbReference type="Proteomes" id="UP000827092">
    <property type="component" value="Unassembled WGS sequence"/>
</dbReference>
<evidence type="ECO:0000313" key="1">
    <source>
        <dbReference type="EMBL" id="KAG8197453.1"/>
    </source>
</evidence>
<organism evidence="1 2">
    <name type="scientific">Oedothorax gibbosus</name>
    <dbReference type="NCBI Taxonomy" id="931172"/>
    <lineage>
        <taxon>Eukaryota</taxon>
        <taxon>Metazoa</taxon>
        <taxon>Ecdysozoa</taxon>
        <taxon>Arthropoda</taxon>
        <taxon>Chelicerata</taxon>
        <taxon>Arachnida</taxon>
        <taxon>Araneae</taxon>
        <taxon>Araneomorphae</taxon>
        <taxon>Entelegynae</taxon>
        <taxon>Araneoidea</taxon>
        <taxon>Linyphiidae</taxon>
        <taxon>Erigoninae</taxon>
        <taxon>Oedothorax</taxon>
    </lineage>
</organism>
<gene>
    <name evidence="1" type="ORF">JTE90_014934</name>
</gene>